<reference evidence="1 2" key="1">
    <citation type="journal article" date="2021" name="Appl. Environ. Microbiol.">
        <title>Genetic linkage and physical mapping for an oyster mushroom Pleurotus cornucopiae and QTL analysis for the trait cap color.</title>
        <authorList>
            <person name="Zhang Y."/>
            <person name="Gao W."/>
            <person name="Sonnenberg A."/>
            <person name="Chen Q."/>
            <person name="Zhang J."/>
            <person name="Huang C."/>
        </authorList>
    </citation>
    <scope>NUCLEOTIDE SEQUENCE [LARGE SCALE GENOMIC DNA]</scope>
    <source>
        <strain evidence="1">CCMSSC00406</strain>
    </source>
</reference>
<protein>
    <submittedName>
        <fullName evidence="1">Uncharacterized protein</fullName>
    </submittedName>
</protein>
<dbReference type="EMBL" id="WQMT02000009">
    <property type="protein sequence ID" value="KAG9219578.1"/>
    <property type="molecule type" value="Genomic_DNA"/>
</dbReference>
<evidence type="ECO:0000313" key="1">
    <source>
        <dbReference type="EMBL" id="KAG9219578.1"/>
    </source>
</evidence>
<proteinExistence type="predicted"/>
<organism evidence="1 2">
    <name type="scientific">Pleurotus cornucopiae</name>
    <name type="common">Cornucopia mushroom</name>
    <dbReference type="NCBI Taxonomy" id="5321"/>
    <lineage>
        <taxon>Eukaryota</taxon>
        <taxon>Fungi</taxon>
        <taxon>Dikarya</taxon>
        <taxon>Basidiomycota</taxon>
        <taxon>Agaricomycotina</taxon>
        <taxon>Agaricomycetes</taxon>
        <taxon>Agaricomycetidae</taxon>
        <taxon>Agaricales</taxon>
        <taxon>Pleurotineae</taxon>
        <taxon>Pleurotaceae</taxon>
        <taxon>Pleurotus</taxon>
    </lineage>
</organism>
<accession>A0ACB7IN29</accession>
<comment type="caution">
    <text evidence="1">The sequence shown here is derived from an EMBL/GenBank/DDBJ whole genome shotgun (WGS) entry which is preliminary data.</text>
</comment>
<name>A0ACB7IN29_PLECO</name>
<evidence type="ECO:0000313" key="2">
    <source>
        <dbReference type="Proteomes" id="UP000824881"/>
    </source>
</evidence>
<sequence length="865" mass="91339">MTDKVVGILGGGQLGRMLAASASLLNIKVVILDVGTAGPAKQVVFPVSPDHTHIDGSFADPDKIRELASKVDVLTVEIEHVDADALDAIGKANQSRLQIHPHPSTIKIIQDKLRQKEMLQFHNLPVAPFLQVDSTPESIQNAIGILGLPLMVKSRTLAYDGRGNYVVRTIDQIPDAITALGNRPLYVEKWMPFRKEVAVMVVRTIDGDVKSYPLVETIHKDSICHLVFAPFRGVTNRAKIVAENAVRNLSGAGIFGVEMFLMEDGEILINEIAPRPHNSGHYTIEACETSQYENHLRAILGLPLGSTELKVPSTAMLNIIGASSSMSEITSLTRVALSIPGVSVHLYGKSECRKGRKMGHITIVGESDAQVRSRLRPLLEALPNGSPEETNTYAPVSPGPGSGFSDAHPLVGIIMGSDSDLPVMLPAARILDHFKVPYELTIVSAHRTPDRLVEYSRGAASRGLRVIIAGAGGAAHLPGMAAAMTPIPIIGVPVKGSSLDGVDSLHSIVQMPRGIPVATVAINNGVNAGLLAVRMLSTGSPSLLIAMEDYMKTMEKEVLEKVDNLAGASPVIEKRASVNDVANIGYATLNGGTSGGSGGTTTVVTSLSALTSAVSGSAKKVVVVQGTITGNTVVKVGPNTTIVGRGGSLVGVGLRVLDVSNVIIRNLKVSKVLASAGDAIGVQNSHQVWLDHLDLSSDLSHDKDYYDGLLDITHGCTGVTVTGSKLYDHYKGSLVGHSDSNGSEDTKITVTYANNYFSNINSRTPSFRFGHGHLFNNVFENNNDGINTRVGAELLVENNVWTGTNKKPLYSTTGGLAVARGNDFGGGSNTAPTGSFTSAPYSYPLISTSSVLSSVRSSAGATLSL</sequence>
<dbReference type="Proteomes" id="UP000824881">
    <property type="component" value="Unassembled WGS sequence"/>
</dbReference>
<gene>
    <name evidence="1" type="ORF">CCMSSC00406_0008215</name>
</gene>
<keyword evidence="2" id="KW-1185">Reference proteome</keyword>